<organism evidence="1 2">
    <name type="scientific">Mytilus galloprovincialis</name>
    <name type="common">Mediterranean mussel</name>
    <dbReference type="NCBI Taxonomy" id="29158"/>
    <lineage>
        <taxon>Eukaryota</taxon>
        <taxon>Metazoa</taxon>
        <taxon>Spiralia</taxon>
        <taxon>Lophotrochozoa</taxon>
        <taxon>Mollusca</taxon>
        <taxon>Bivalvia</taxon>
        <taxon>Autobranchia</taxon>
        <taxon>Pteriomorphia</taxon>
        <taxon>Mytilida</taxon>
        <taxon>Mytiloidea</taxon>
        <taxon>Mytilidae</taxon>
        <taxon>Mytilinae</taxon>
        <taxon>Mytilus</taxon>
    </lineage>
</organism>
<dbReference type="Proteomes" id="UP000596742">
    <property type="component" value="Unassembled WGS sequence"/>
</dbReference>
<proteinExistence type="predicted"/>
<evidence type="ECO:0000313" key="2">
    <source>
        <dbReference type="Proteomes" id="UP000596742"/>
    </source>
</evidence>
<sequence>MRRLIQFTQGCLMMRYVNADSDHTKLSVGGNMMMLIQYKVEYLLWNDHDVYARLFVG</sequence>
<comment type="caution">
    <text evidence="1">The sequence shown here is derived from an EMBL/GenBank/DDBJ whole genome shotgun (WGS) entry which is preliminary data.</text>
</comment>
<reference evidence="1" key="1">
    <citation type="submission" date="2018-11" db="EMBL/GenBank/DDBJ databases">
        <authorList>
            <person name="Alioto T."/>
            <person name="Alioto T."/>
        </authorList>
    </citation>
    <scope>NUCLEOTIDE SEQUENCE</scope>
</reference>
<protein>
    <submittedName>
        <fullName evidence="1">Uncharacterized protein</fullName>
    </submittedName>
</protein>
<evidence type="ECO:0000313" key="1">
    <source>
        <dbReference type="EMBL" id="VDI47362.1"/>
    </source>
</evidence>
<dbReference type="AlphaFoldDB" id="A0A8B6FDL1"/>
<gene>
    <name evidence="1" type="ORF">MGAL_10B087680</name>
</gene>
<accession>A0A8B6FDL1</accession>
<keyword evidence="2" id="KW-1185">Reference proteome</keyword>
<dbReference type="EMBL" id="UYJE01006603">
    <property type="protein sequence ID" value="VDI47362.1"/>
    <property type="molecule type" value="Genomic_DNA"/>
</dbReference>
<name>A0A8B6FDL1_MYTGA</name>